<reference evidence="2 3" key="1">
    <citation type="journal article" date="2018" name="Front. Plant Sci.">
        <title>Red Clover (Trifolium pratense) and Zigzag Clover (T. medium) - A Picture of Genomic Similarities and Differences.</title>
        <authorList>
            <person name="Dluhosova J."/>
            <person name="Istvanek J."/>
            <person name="Nedelnik J."/>
            <person name="Repkova J."/>
        </authorList>
    </citation>
    <scope>NUCLEOTIDE SEQUENCE [LARGE SCALE GENOMIC DNA]</scope>
    <source>
        <strain evidence="3">cv. 10/8</strain>
        <tissue evidence="2">Leaf</tissue>
    </source>
</reference>
<name>A0A392Q220_9FABA</name>
<organism evidence="2 3">
    <name type="scientific">Trifolium medium</name>
    <dbReference type="NCBI Taxonomy" id="97028"/>
    <lineage>
        <taxon>Eukaryota</taxon>
        <taxon>Viridiplantae</taxon>
        <taxon>Streptophyta</taxon>
        <taxon>Embryophyta</taxon>
        <taxon>Tracheophyta</taxon>
        <taxon>Spermatophyta</taxon>
        <taxon>Magnoliopsida</taxon>
        <taxon>eudicotyledons</taxon>
        <taxon>Gunneridae</taxon>
        <taxon>Pentapetalae</taxon>
        <taxon>rosids</taxon>
        <taxon>fabids</taxon>
        <taxon>Fabales</taxon>
        <taxon>Fabaceae</taxon>
        <taxon>Papilionoideae</taxon>
        <taxon>50 kb inversion clade</taxon>
        <taxon>NPAAA clade</taxon>
        <taxon>Hologalegina</taxon>
        <taxon>IRL clade</taxon>
        <taxon>Trifolieae</taxon>
        <taxon>Trifolium</taxon>
    </lineage>
</organism>
<dbReference type="EMBL" id="LXQA010106912">
    <property type="protein sequence ID" value="MCI17760.1"/>
    <property type="molecule type" value="Genomic_DNA"/>
</dbReference>
<feature type="region of interest" description="Disordered" evidence="1">
    <location>
        <begin position="1"/>
        <end position="32"/>
    </location>
</feature>
<sequence length="81" mass="8919">VGELTQTKTSDATLGEDDKIESGGETLAESGSGNKWRQLKISVFEGDGAFGWESKLENYFLLGGFYLFIFNGSGRWSQDLM</sequence>
<feature type="compositionally biased region" description="Polar residues" evidence="1">
    <location>
        <begin position="1"/>
        <end position="12"/>
    </location>
</feature>
<proteinExistence type="predicted"/>
<accession>A0A392Q220</accession>
<dbReference type="AlphaFoldDB" id="A0A392Q220"/>
<protein>
    <submittedName>
        <fullName evidence="2">Uncharacterized protein</fullName>
    </submittedName>
</protein>
<evidence type="ECO:0000313" key="2">
    <source>
        <dbReference type="EMBL" id="MCI17760.1"/>
    </source>
</evidence>
<keyword evidence="3" id="KW-1185">Reference proteome</keyword>
<evidence type="ECO:0000256" key="1">
    <source>
        <dbReference type="SAM" id="MobiDB-lite"/>
    </source>
</evidence>
<feature type="non-terminal residue" evidence="2">
    <location>
        <position position="1"/>
    </location>
</feature>
<comment type="caution">
    <text evidence="2">The sequence shown here is derived from an EMBL/GenBank/DDBJ whole genome shotgun (WGS) entry which is preliminary data.</text>
</comment>
<evidence type="ECO:0000313" key="3">
    <source>
        <dbReference type="Proteomes" id="UP000265520"/>
    </source>
</evidence>
<dbReference type="Proteomes" id="UP000265520">
    <property type="component" value="Unassembled WGS sequence"/>
</dbReference>